<sequence length="604" mass="68002">MTSRSLEIDSAVSGTCEWLLQHDTFRKWTELNQELLWIKGKPGSGKSTLLNFAFTNQKHFLSARYSDLVISFFFHGRGGDLQRTPLGFFRSLLHQILKQIPYCLSDLVITFEKRCKEIGECVEKWQWHPKELWFSLKSSLLRILETRSVWIFVDALDECGEGSAKDLVHKFELLFKQSVALSACSNQLRICFSCRHYPILSSPGLAEICLEKENRADIHTYVHSESSSSREPISDTVLDSIIERASGVFLWAQLVVKRIQNLTINGAGPNQIIAAVDSIPEDLESLYNQLIRGMGPASVKLIQWIYFARRPLSVKELRWAMAIDVGYSSLQACQSAVDYVPDDKRMRQRILSLSQGLAEITSGSNTPIVQFIHQSVKDFFIDKGLLALPANFVSIHAAIGMSHLYLFQTCIRYLAMKEVEKLAIGTKNPDQMVTEFPFLSYATTSWVSHMKQSEDHDTPAEQFLELFSWPSNVLINLWTEVYRGIDEHSSDCPSGNTSLVHVVARYGIQGVMNAILQRLGQVTVEADLKDGSGRTPLSLAAEEGHTIIVEILLAIGQADINSKDRYCRTPLLWAVRNGHEAVVKLLLATGQDIDSKDKYGQTPL</sequence>
<dbReference type="Proteomes" id="UP000005426">
    <property type="component" value="Unassembled WGS sequence"/>
</dbReference>
<dbReference type="Gene3D" id="1.25.40.20">
    <property type="entry name" value="Ankyrin repeat-containing domain"/>
    <property type="match status" value="1"/>
</dbReference>
<feature type="non-terminal residue" evidence="5">
    <location>
        <position position="604"/>
    </location>
</feature>
<feature type="domain" description="Nephrocystin 3-like N-terminal" evidence="4">
    <location>
        <begin position="14"/>
        <end position="195"/>
    </location>
</feature>
<protein>
    <submittedName>
        <fullName evidence="5">Uncharacterized protein</fullName>
    </submittedName>
</protein>
<dbReference type="Pfam" id="PF12796">
    <property type="entry name" value="Ank_2"/>
    <property type="match status" value="1"/>
</dbReference>
<dbReference type="SMART" id="SM00248">
    <property type="entry name" value="ANK"/>
    <property type="match status" value="2"/>
</dbReference>
<feature type="repeat" description="ANK" evidence="2">
    <location>
        <begin position="532"/>
        <end position="556"/>
    </location>
</feature>
<dbReference type="PROSITE" id="PS50088">
    <property type="entry name" value="ANK_REPEAT"/>
    <property type="match status" value="2"/>
</dbReference>
<dbReference type="AlphaFoldDB" id="G9P5Y3"/>
<dbReference type="eggNOG" id="KOG2029">
    <property type="taxonomic scope" value="Eukaryota"/>
</dbReference>
<keyword evidence="6" id="KW-1185">Reference proteome</keyword>
<gene>
    <name evidence="5" type="ORF">TRIATDRAFT_146818</name>
</gene>
<keyword evidence="1" id="KW-0677">Repeat</keyword>
<dbReference type="PROSITE" id="PS50297">
    <property type="entry name" value="ANK_REP_REGION"/>
    <property type="match status" value="2"/>
</dbReference>
<dbReference type="InterPro" id="IPR056884">
    <property type="entry name" value="NPHP3-like_N"/>
</dbReference>
<dbReference type="Gene3D" id="3.40.50.300">
    <property type="entry name" value="P-loop containing nucleotide triphosphate hydrolases"/>
    <property type="match status" value="1"/>
</dbReference>
<feature type="repeat" description="ANK" evidence="2">
    <location>
        <begin position="566"/>
        <end position="598"/>
    </location>
</feature>
<evidence type="ECO:0000313" key="5">
    <source>
        <dbReference type="EMBL" id="EHK42207.1"/>
    </source>
</evidence>
<dbReference type="InterPro" id="IPR002110">
    <property type="entry name" value="Ankyrin_rpt"/>
</dbReference>
<dbReference type="PRINTS" id="PR01415">
    <property type="entry name" value="ANKYRIN"/>
</dbReference>
<dbReference type="HOGENOM" id="CLU_000288_34_14_1"/>
<dbReference type="InterPro" id="IPR054471">
    <property type="entry name" value="GPIID_WHD"/>
</dbReference>
<dbReference type="OMA" id="KELRWAM"/>
<reference evidence="5 6" key="1">
    <citation type="journal article" date="2011" name="Genome Biol.">
        <title>Comparative genome sequence analysis underscores mycoparasitism as the ancestral life style of Trichoderma.</title>
        <authorList>
            <person name="Kubicek C.P."/>
            <person name="Herrera-Estrella A."/>
            <person name="Seidl-Seiboth V."/>
            <person name="Martinez D.A."/>
            <person name="Druzhinina I.S."/>
            <person name="Thon M."/>
            <person name="Zeilinger S."/>
            <person name="Casas-Flores S."/>
            <person name="Horwitz B.A."/>
            <person name="Mukherjee P.K."/>
            <person name="Mukherjee M."/>
            <person name="Kredics L."/>
            <person name="Alcaraz L.D."/>
            <person name="Aerts A."/>
            <person name="Antal Z."/>
            <person name="Atanasova L."/>
            <person name="Cervantes-Badillo M.G."/>
            <person name="Challacombe J."/>
            <person name="Chertkov O."/>
            <person name="McCluskey K."/>
            <person name="Coulpier F."/>
            <person name="Deshpande N."/>
            <person name="von Doehren H."/>
            <person name="Ebbole D.J."/>
            <person name="Esquivel-Naranjo E.U."/>
            <person name="Fekete E."/>
            <person name="Flipphi M."/>
            <person name="Glaser F."/>
            <person name="Gomez-Rodriguez E.Y."/>
            <person name="Gruber S."/>
            <person name="Han C."/>
            <person name="Henrissat B."/>
            <person name="Hermosa R."/>
            <person name="Hernandez-Onate M."/>
            <person name="Karaffa L."/>
            <person name="Kosti I."/>
            <person name="Le Crom S."/>
            <person name="Lindquist E."/>
            <person name="Lucas S."/>
            <person name="Luebeck M."/>
            <person name="Luebeck P.S."/>
            <person name="Margeot A."/>
            <person name="Metz B."/>
            <person name="Misra M."/>
            <person name="Nevalainen H."/>
            <person name="Omann M."/>
            <person name="Packer N."/>
            <person name="Perrone G."/>
            <person name="Uresti-Rivera E.E."/>
            <person name="Salamov A."/>
            <person name="Schmoll M."/>
            <person name="Seiboth B."/>
            <person name="Shapiro H."/>
            <person name="Sukno S."/>
            <person name="Tamayo-Ramos J.A."/>
            <person name="Tisch D."/>
            <person name="Wiest A."/>
            <person name="Wilkinson H.H."/>
            <person name="Zhang M."/>
            <person name="Coutinho P.M."/>
            <person name="Kenerley C.M."/>
            <person name="Monte E."/>
            <person name="Baker S.E."/>
            <person name="Grigoriev I.V."/>
        </authorList>
    </citation>
    <scope>NUCLEOTIDE SEQUENCE [LARGE SCALE GENOMIC DNA]</scope>
    <source>
        <strain evidence="6">ATCC 20476 / IMI 206040</strain>
    </source>
</reference>
<dbReference type="SUPFAM" id="SSF48403">
    <property type="entry name" value="Ankyrin repeat"/>
    <property type="match status" value="1"/>
</dbReference>
<dbReference type="Pfam" id="PF24883">
    <property type="entry name" value="NPHP3_N"/>
    <property type="match status" value="1"/>
</dbReference>
<dbReference type="PANTHER" id="PTHR10039:SF5">
    <property type="entry name" value="NACHT DOMAIN-CONTAINING PROTEIN"/>
    <property type="match status" value="1"/>
</dbReference>
<dbReference type="STRING" id="452589.G9P5Y3"/>
<keyword evidence="2" id="KW-0040">ANK repeat</keyword>
<dbReference type="SUPFAM" id="SSF52540">
    <property type="entry name" value="P-loop containing nucleoside triphosphate hydrolases"/>
    <property type="match status" value="1"/>
</dbReference>
<comment type="caution">
    <text evidence="5">The sequence shown here is derived from an EMBL/GenBank/DDBJ whole genome shotgun (WGS) entry which is preliminary data.</text>
</comment>
<evidence type="ECO:0000259" key="4">
    <source>
        <dbReference type="Pfam" id="PF24883"/>
    </source>
</evidence>
<accession>G9P5Y3</accession>
<dbReference type="PANTHER" id="PTHR10039">
    <property type="entry name" value="AMELOGENIN"/>
    <property type="match status" value="1"/>
</dbReference>
<dbReference type="InterPro" id="IPR027417">
    <property type="entry name" value="P-loop_NTPase"/>
</dbReference>
<feature type="domain" description="GPI inositol-deacylase winged helix" evidence="3">
    <location>
        <begin position="300"/>
        <end position="385"/>
    </location>
</feature>
<dbReference type="Pfam" id="PF22939">
    <property type="entry name" value="WHD_GPIID"/>
    <property type="match status" value="1"/>
</dbReference>
<evidence type="ECO:0000313" key="6">
    <source>
        <dbReference type="Proteomes" id="UP000005426"/>
    </source>
</evidence>
<evidence type="ECO:0000256" key="2">
    <source>
        <dbReference type="PROSITE-ProRule" id="PRU00023"/>
    </source>
</evidence>
<dbReference type="OrthoDB" id="4897745at2759"/>
<evidence type="ECO:0000259" key="3">
    <source>
        <dbReference type="Pfam" id="PF22939"/>
    </source>
</evidence>
<proteinExistence type="predicted"/>
<dbReference type="InterPro" id="IPR036770">
    <property type="entry name" value="Ankyrin_rpt-contain_sf"/>
</dbReference>
<evidence type="ECO:0000256" key="1">
    <source>
        <dbReference type="ARBA" id="ARBA00022737"/>
    </source>
</evidence>
<organism evidence="5 6">
    <name type="scientific">Hypocrea atroviridis (strain ATCC 20476 / IMI 206040)</name>
    <name type="common">Trichoderma atroviride</name>
    <dbReference type="NCBI Taxonomy" id="452589"/>
    <lineage>
        <taxon>Eukaryota</taxon>
        <taxon>Fungi</taxon>
        <taxon>Dikarya</taxon>
        <taxon>Ascomycota</taxon>
        <taxon>Pezizomycotina</taxon>
        <taxon>Sordariomycetes</taxon>
        <taxon>Hypocreomycetidae</taxon>
        <taxon>Hypocreales</taxon>
        <taxon>Hypocreaceae</taxon>
        <taxon>Trichoderma</taxon>
    </lineage>
</organism>
<name>G9P5Y3_HYPAI</name>
<dbReference type="EMBL" id="ABDG02000027">
    <property type="protein sequence ID" value="EHK42207.1"/>
    <property type="molecule type" value="Genomic_DNA"/>
</dbReference>